<dbReference type="AlphaFoldDB" id="A0A7M2WUG4"/>
<dbReference type="KEGG" id="hbs:IPV69_18225"/>
<organism evidence="2 3">
    <name type="scientific">Humisphaera borealis</name>
    <dbReference type="NCBI Taxonomy" id="2807512"/>
    <lineage>
        <taxon>Bacteria</taxon>
        <taxon>Pseudomonadati</taxon>
        <taxon>Planctomycetota</taxon>
        <taxon>Phycisphaerae</taxon>
        <taxon>Tepidisphaerales</taxon>
        <taxon>Tepidisphaeraceae</taxon>
        <taxon>Humisphaera</taxon>
    </lineage>
</organism>
<keyword evidence="3" id="KW-1185">Reference proteome</keyword>
<dbReference type="RefSeq" id="WP_206291152.1">
    <property type="nucleotide sequence ID" value="NZ_CP063458.1"/>
</dbReference>
<feature type="domain" description="SnoaL-like" evidence="1">
    <location>
        <begin position="1"/>
        <end position="116"/>
    </location>
</feature>
<dbReference type="Pfam" id="PF20409">
    <property type="entry name" value="SnoaL_5"/>
    <property type="match status" value="1"/>
</dbReference>
<evidence type="ECO:0000313" key="2">
    <source>
        <dbReference type="EMBL" id="QOV88180.1"/>
    </source>
</evidence>
<protein>
    <submittedName>
        <fullName evidence="2">Nuclear transport factor 2 family protein</fullName>
    </submittedName>
</protein>
<dbReference type="InterPro" id="IPR032710">
    <property type="entry name" value="NTF2-like_dom_sf"/>
</dbReference>
<evidence type="ECO:0000259" key="1">
    <source>
        <dbReference type="Pfam" id="PF20409"/>
    </source>
</evidence>
<proteinExistence type="predicted"/>
<gene>
    <name evidence="2" type="ORF">IPV69_18225</name>
</gene>
<dbReference type="Proteomes" id="UP000593765">
    <property type="component" value="Chromosome"/>
</dbReference>
<evidence type="ECO:0000313" key="3">
    <source>
        <dbReference type="Proteomes" id="UP000593765"/>
    </source>
</evidence>
<sequence length="120" mass="13323">MSLQSVAKQFVDLCNQGKNFDVMQTMYAPDIVSVEASGNETAGQEAVIQKSKNWAAGLTLHGEKVRGPFFNGPNQFAVHFTFEVTPKATGQRVTQEEVGVYTVNAADKIVREQFFYEGNW</sequence>
<reference evidence="2 3" key="1">
    <citation type="submission" date="2020-10" db="EMBL/GenBank/DDBJ databases">
        <title>Wide distribution of Phycisphaera-like planctomycetes from WD2101 soil group in peatlands and genome analysis of the first cultivated representative.</title>
        <authorList>
            <person name="Dedysh S.N."/>
            <person name="Beletsky A.V."/>
            <person name="Ivanova A."/>
            <person name="Kulichevskaya I.S."/>
            <person name="Suzina N.E."/>
            <person name="Philippov D.A."/>
            <person name="Rakitin A.L."/>
            <person name="Mardanov A.V."/>
            <person name="Ravin N.V."/>
        </authorList>
    </citation>
    <scope>NUCLEOTIDE SEQUENCE [LARGE SCALE GENOMIC DNA]</scope>
    <source>
        <strain evidence="2 3">M1803</strain>
    </source>
</reference>
<dbReference type="SUPFAM" id="SSF54427">
    <property type="entry name" value="NTF2-like"/>
    <property type="match status" value="1"/>
</dbReference>
<dbReference type="EMBL" id="CP063458">
    <property type="protein sequence ID" value="QOV88180.1"/>
    <property type="molecule type" value="Genomic_DNA"/>
</dbReference>
<name>A0A7M2WUG4_9BACT</name>
<accession>A0A7M2WUG4</accession>
<dbReference type="Gene3D" id="3.10.450.50">
    <property type="match status" value="1"/>
</dbReference>
<dbReference type="InterPro" id="IPR046860">
    <property type="entry name" value="SnoaL_5"/>
</dbReference>